<evidence type="ECO:0000256" key="5">
    <source>
        <dbReference type="ARBA" id="ARBA00022692"/>
    </source>
</evidence>
<feature type="domain" description="Type II secretion system protein GspC N-terminal" evidence="10">
    <location>
        <begin position="15"/>
        <end position="144"/>
    </location>
</feature>
<evidence type="ECO:0000256" key="2">
    <source>
        <dbReference type="ARBA" id="ARBA00022448"/>
    </source>
</evidence>
<evidence type="ECO:0000256" key="8">
    <source>
        <dbReference type="ARBA" id="ARBA00023136"/>
    </source>
</evidence>
<evidence type="ECO:0000313" key="11">
    <source>
        <dbReference type="EMBL" id="VAX17489.1"/>
    </source>
</evidence>
<evidence type="ECO:0000256" key="3">
    <source>
        <dbReference type="ARBA" id="ARBA00022475"/>
    </source>
</evidence>
<dbReference type="GO" id="GO:0005886">
    <property type="term" value="C:plasma membrane"/>
    <property type="evidence" value="ECO:0007669"/>
    <property type="project" value="UniProtKB-SubCell"/>
</dbReference>
<keyword evidence="8 9" id="KW-0472">Membrane</keyword>
<accession>A0A3B1BHA7</accession>
<keyword evidence="5 9" id="KW-0812">Transmembrane</keyword>
<name>A0A3B1BHA7_9ZZZZ</name>
<evidence type="ECO:0000256" key="1">
    <source>
        <dbReference type="ARBA" id="ARBA00004533"/>
    </source>
</evidence>
<dbReference type="EMBL" id="UOGC01000052">
    <property type="protein sequence ID" value="VAX17489.1"/>
    <property type="molecule type" value="Genomic_DNA"/>
</dbReference>
<evidence type="ECO:0000256" key="7">
    <source>
        <dbReference type="ARBA" id="ARBA00022989"/>
    </source>
</evidence>
<reference evidence="11" key="1">
    <citation type="submission" date="2018-06" db="EMBL/GenBank/DDBJ databases">
        <authorList>
            <person name="Zhirakovskaya E."/>
        </authorList>
    </citation>
    <scope>NUCLEOTIDE SEQUENCE</scope>
</reference>
<dbReference type="Pfam" id="PF11356">
    <property type="entry name" value="T2SSC"/>
    <property type="match status" value="1"/>
</dbReference>
<keyword evidence="4" id="KW-0997">Cell inner membrane</keyword>
<protein>
    <recommendedName>
        <fullName evidence="10">Type II secretion system protein GspC N-terminal domain-containing protein</fullName>
    </recommendedName>
</protein>
<proteinExistence type="predicted"/>
<sequence>MIALRIANMGLTVLLCVVVVNWAFVFFKPNTNPQAVNVAPLEGSAEGRTGLEIIADIPLFAPVKKPKPISVMAVPATAINVDALELKGVFANASNPRLSIAIINVDGTGEVPLQVGDEVKPGVRLNSVGADYVMLSHDGRLTRLGFRDRGAMATPGLVGAYNLAFYGHASAETHANNITRKVKDRSALTQLTC</sequence>
<organism evidence="11">
    <name type="scientific">hydrothermal vent metagenome</name>
    <dbReference type="NCBI Taxonomy" id="652676"/>
    <lineage>
        <taxon>unclassified sequences</taxon>
        <taxon>metagenomes</taxon>
        <taxon>ecological metagenomes</taxon>
    </lineage>
</organism>
<feature type="transmembrane region" description="Helical" evidence="9">
    <location>
        <begin position="6"/>
        <end position="27"/>
    </location>
</feature>
<comment type="subcellular location">
    <subcellularLocation>
        <location evidence="1">Cell inner membrane</location>
    </subcellularLocation>
</comment>
<evidence type="ECO:0000256" key="6">
    <source>
        <dbReference type="ARBA" id="ARBA00022927"/>
    </source>
</evidence>
<keyword evidence="6" id="KW-0653">Protein transport</keyword>
<dbReference type="AlphaFoldDB" id="A0A3B1BHA7"/>
<dbReference type="InterPro" id="IPR024961">
    <property type="entry name" value="T2SS_GspC_N"/>
</dbReference>
<keyword evidence="3" id="KW-1003">Cell membrane</keyword>
<gene>
    <name evidence="11" type="ORF">MNBD_NITROSPINAE01-204</name>
</gene>
<evidence type="ECO:0000259" key="10">
    <source>
        <dbReference type="Pfam" id="PF11356"/>
    </source>
</evidence>
<evidence type="ECO:0000256" key="4">
    <source>
        <dbReference type="ARBA" id="ARBA00022519"/>
    </source>
</evidence>
<dbReference type="Gene3D" id="2.30.30.830">
    <property type="match status" value="1"/>
</dbReference>
<keyword evidence="2" id="KW-0813">Transport</keyword>
<evidence type="ECO:0000256" key="9">
    <source>
        <dbReference type="SAM" id="Phobius"/>
    </source>
</evidence>
<keyword evidence="7 9" id="KW-1133">Transmembrane helix</keyword>
<dbReference type="GO" id="GO:0015031">
    <property type="term" value="P:protein transport"/>
    <property type="evidence" value="ECO:0007669"/>
    <property type="project" value="UniProtKB-KW"/>
</dbReference>